<sequence>EDVTPEKVVEIVEKLRKGEKPPVRILP</sequence>
<protein>
    <submittedName>
        <fullName evidence="1">Uncharacterized protein</fullName>
    </submittedName>
</protein>
<proteinExistence type="predicted"/>
<organism evidence="1 2">
    <name type="scientific">Trifolium medium</name>
    <dbReference type="NCBI Taxonomy" id="97028"/>
    <lineage>
        <taxon>Eukaryota</taxon>
        <taxon>Viridiplantae</taxon>
        <taxon>Streptophyta</taxon>
        <taxon>Embryophyta</taxon>
        <taxon>Tracheophyta</taxon>
        <taxon>Spermatophyta</taxon>
        <taxon>Magnoliopsida</taxon>
        <taxon>eudicotyledons</taxon>
        <taxon>Gunneridae</taxon>
        <taxon>Pentapetalae</taxon>
        <taxon>rosids</taxon>
        <taxon>fabids</taxon>
        <taxon>Fabales</taxon>
        <taxon>Fabaceae</taxon>
        <taxon>Papilionoideae</taxon>
        <taxon>50 kb inversion clade</taxon>
        <taxon>NPAAA clade</taxon>
        <taxon>Hologalegina</taxon>
        <taxon>IRL clade</taxon>
        <taxon>Trifolieae</taxon>
        <taxon>Trifolium</taxon>
    </lineage>
</organism>
<dbReference type="Proteomes" id="UP000265520">
    <property type="component" value="Unassembled WGS sequence"/>
</dbReference>
<dbReference type="EMBL" id="LXQA011282023">
    <property type="protein sequence ID" value="MCI91774.1"/>
    <property type="molecule type" value="Genomic_DNA"/>
</dbReference>
<name>A0A392VTP5_9FABA</name>
<dbReference type="AlphaFoldDB" id="A0A392VTP5"/>
<evidence type="ECO:0000313" key="1">
    <source>
        <dbReference type="EMBL" id="MCI91774.1"/>
    </source>
</evidence>
<keyword evidence="2" id="KW-1185">Reference proteome</keyword>
<accession>A0A392VTP5</accession>
<feature type="non-terminal residue" evidence="1">
    <location>
        <position position="1"/>
    </location>
</feature>
<reference evidence="1 2" key="1">
    <citation type="journal article" date="2018" name="Front. Plant Sci.">
        <title>Red Clover (Trifolium pratense) and Zigzag Clover (T. medium) - A Picture of Genomic Similarities and Differences.</title>
        <authorList>
            <person name="Dluhosova J."/>
            <person name="Istvanek J."/>
            <person name="Nedelnik J."/>
            <person name="Repkova J."/>
        </authorList>
    </citation>
    <scope>NUCLEOTIDE SEQUENCE [LARGE SCALE GENOMIC DNA]</scope>
    <source>
        <strain evidence="2">cv. 10/8</strain>
        <tissue evidence="1">Leaf</tissue>
    </source>
</reference>
<comment type="caution">
    <text evidence="1">The sequence shown here is derived from an EMBL/GenBank/DDBJ whole genome shotgun (WGS) entry which is preliminary data.</text>
</comment>
<evidence type="ECO:0000313" key="2">
    <source>
        <dbReference type="Proteomes" id="UP000265520"/>
    </source>
</evidence>